<feature type="region of interest" description="Disordered" evidence="1">
    <location>
        <begin position="111"/>
        <end position="133"/>
    </location>
</feature>
<organism evidence="2 3">
    <name type="scientific">Mucuna pruriens</name>
    <name type="common">Velvet bean</name>
    <name type="synonym">Dolichos pruriens</name>
    <dbReference type="NCBI Taxonomy" id="157652"/>
    <lineage>
        <taxon>Eukaryota</taxon>
        <taxon>Viridiplantae</taxon>
        <taxon>Streptophyta</taxon>
        <taxon>Embryophyta</taxon>
        <taxon>Tracheophyta</taxon>
        <taxon>Spermatophyta</taxon>
        <taxon>Magnoliopsida</taxon>
        <taxon>eudicotyledons</taxon>
        <taxon>Gunneridae</taxon>
        <taxon>Pentapetalae</taxon>
        <taxon>rosids</taxon>
        <taxon>fabids</taxon>
        <taxon>Fabales</taxon>
        <taxon>Fabaceae</taxon>
        <taxon>Papilionoideae</taxon>
        <taxon>50 kb inversion clade</taxon>
        <taxon>NPAAA clade</taxon>
        <taxon>indigoferoid/millettioid clade</taxon>
        <taxon>Phaseoleae</taxon>
        <taxon>Mucuna</taxon>
    </lineage>
</organism>
<dbReference type="AlphaFoldDB" id="A0A371G1J5"/>
<comment type="caution">
    <text evidence="2">The sequence shown here is derived from an EMBL/GenBank/DDBJ whole genome shotgun (WGS) entry which is preliminary data.</text>
</comment>
<accession>A0A371G1J5</accession>
<proteinExistence type="predicted"/>
<protein>
    <submittedName>
        <fullName evidence="2">Uncharacterized protein</fullName>
    </submittedName>
</protein>
<name>A0A371G1J5_MUCPR</name>
<gene>
    <name evidence="2" type="ORF">CR513_34510</name>
</gene>
<evidence type="ECO:0000313" key="2">
    <source>
        <dbReference type="EMBL" id="RDX84435.1"/>
    </source>
</evidence>
<feature type="compositionally biased region" description="Polar residues" evidence="1">
    <location>
        <begin position="114"/>
        <end position="133"/>
    </location>
</feature>
<evidence type="ECO:0000256" key="1">
    <source>
        <dbReference type="SAM" id="MobiDB-lite"/>
    </source>
</evidence>
<reference evidence="2" key="1">
    <citation type="submission" date="2018-05" db="EMBL/GenBank/DDBJ databases">
        <title>Draft genome of Mucuna pruriens seed.</title>
        <authorList>
            <person name="Nnadi N.E."/>
            <person name="Vos R."/>
            <person name="Hasami M.H."/>
            <person name="Devisetty U.K."/>
            <person name="Aguiy J.C."/>
        </authorList>
    </citation>
    <scope>NUCLEOTIDE SEQUENCE [LARGE SCALE GENOMIC DNA]</scope>
    <source>
        <strain evidence="2">JCA_2017</strain>
    </source>
</reference>
<dbReference type="EMBL" id="QJKJ01007050">
    <property type="protein sequence ID" value="RDX84435.1"/>
    <property type="molecule type" value="Genomic_DNA"/>
</dbReference>
<sequence>MIDAASGGDLMDKTSTVARHLISNMASNIQQFRIKGAITNKAVNELIELTSLVRQLAVSQHQQNPHVKVCGICTSVEHLTDMCPTLLETESDNVELVGAIGGYQYGRQPYPARQNDSQQFGGPQYRSSQNQGQYTVPRFGSTLSMPALNWYHYQ</sequence>
<feature type="non-terminal residue" evidence="2">
    <location>
        <position position="1"/>
    </location>
</feature>
<keyword evidence="3" id="KW-1185">Reference proteome</keyword>
<dbReference type="OrthoDB" id="778454at2759"/>
<dbReference type="Proteomes" id="UP000257109">
    <property type="component" value="Unassembled WGS sequence"/>
</dbReference>
<evidence type="ECO:0000313" key="3">
    <source>
        <dbReference type="Proteomes" id="UP000257109"/>
    </source>
</evidence>